<dbReference type="Pfam" id="PF03992">
    <property type="entry name" value="ABM"/>
    <property type="match status" value="1"/>
</dbReference>
<dbReference type="SUPFAM" id="SSF54909">
    <property type="entry name" value="Dimeric alpha+beta barrel"/>
    <property type="match status" value="1"/>
</dbReference>
<evidence type="ECO:0000313" key="3">
    <source>
        <dbReference type="Proteomes" id="UP000295344"/>
    </source>
</evidence>
<keyword evidence="3" id="KW-1185">Reference proteome</keyword>
<reference evidence="2 3" key="1">
    <citation type="submission" date="2019-03" db="EMBL/GenBank/DDBJ databases">
        <title>Genomic Encyclopedia of Archaeal and Bacterial Type Strains, Phase II (KMG-II): from individual species to whole genera.</title>
        <authorList>
            <person name="Goeker M."/>
        </authorList>
    </citation>
    <scope>NUCLEOTIDE SEQUENCE [LARGE SCALE GENOMIC DNA]</scope>
    <source>
        <strain evidence="2 3">DSM 24782</strain>
    </source>
</reference>
<comment type="caution">
    <text evidence="2">The sequence shown here is derived from an EMBL/GenBank/DDBJ whole genome shotgun (WGS) entry which is preliminary data.</text>
</comment>
<dbReference type="Proteomes" id="UP000295344">
    <property type="component" value="Unassembled WGS sequence"/>
</dbReference>
<dbReference type="InterPro" id="IPR011008">
    <property type="entry name" value="Dimeric_a/b-barrel"/>
</dbReference>
<evidence type="ECO:0000313" key="2">
    <source>
        <dbReference type="EMBL" id="TDS80830.1"/>
    </source>
</evidence>
<gene>
    <name evidence="2" type="ORF">CLV52_1400</name>
</gene>
<proteinExistence type="predicted"/>
<name>A0A4R7FSL9_9MICO</name>
<protein>
    <submittedName>
        <fullName evidence="2">Quinol monooxygenase YgiN</fullName>
    </submittedName>
</protein>
<dbReference type="GO" id="GO:0004497">
    <property type="term" value="F:monooxygenase activity"/>
    <property type="evidence" value="ECO:0007669"/>
    <property type="project" value="UniProtKB-KW"/>
</dbReference>
<sequence>MAVTALLDLHLKADRVQDGPAVLDAILRDTRAFEGSEGIEVLVDVADPAHLTVVEHWTSMERDEAYRAWRATPEGASGLGEVLAAPPVLTRYETGSTL</sequence>
<dbReference type="OrthoDB" id="7867302at2"/>
<dbReference type="AlphaFoldDB" id="A0A4R7FSL9"/>
<dbReference type="InterPro" id="IPR007138">
    <property type="entry name" value="ABM_dom"/>
</dbReference>
<keyword evidence="2" id="KW-0560">Oxidoreductase</keyword>
<organism evidence="2 3">
    <name type="scientific">Amnibacterium kyonggiense</name>
    <dbReference type="NCBI Taxonomy" id="595671"/>
    <lineage>
        <taxon>Bacteria</taxon>
        <taxon>Bacillati</taxon>
        <taxon>Actinomycetota</taxon>
        <taxon>Actinomycetes</taxon>
        <taxon>Micrococcales</taxon>
        <taxon>Microbacteriaceae</taxon>
        <taxon>Amnibacterium</taxon>
    </lineage>
</organism>
<accession>A0A4R7FSL9</accession>
<dbReference type="EMBL" id="SOAM01000001">
    <property type="protein sequence ID" value="TDS80830.1"/>
    <property type="molecule type" value="Genomic_DNA"/>
</dbReference>
<keyword evidence="2" id="KW-0503">Monooxygenase</keyword>
<dbReference type="RefSeq" id="WP_133765497.1">
    <property type="nucleotide sequence ID" value="NZ_BAAARP010000001.1"/>
</dbReference>
<dbReference type="Gene3D" id="3.30.70.100">
    <property type="match status" value="1"/>
</dbReference>
<evidence type="ECO:0000259" key="1">
    <source>
        <dbReference type="Pfam" id="PF03992"/>
    </source>
</evidence>
<feature type="domain" description="ABM" evidence="1">
    <location>
        <begin position="8"/>
        <end position="74"/>
    </location>
</feature>